<name>A0A8S1NQJ5_9CILI</name>
<dbReference type="Proteomes" id="UP000692954">
    <property type="component" value="Unassembled WGS sequence"/>
</dbReference>
<gene>
    <name evidence="1" type="ORF">PSON_ATCC_30995.1.T0650009</name>
</gene>
<protein>
    <submittedName>
        <fullName evidence="1">Uncharacterized protein</fullName>
    </submittedName>
</protein>
<comment type="caution">
    <text evidence="1">The sequence shown here is derived from an EMBL/GenBank/DDBJ whole genome shotgun (WGS) entry which is preliminary data.</text>
</comment>
<proteinExistence type="predicted"/>
<accession>A0A8S1NQJ5</accession>
<dbReference type="EMBL" id="CAJJDN010000065">
    <property type="protein sequence ID" value="CAD8095627.1"/>
    <property type="molecule type" value="Genomic_DNA"/>
</dbReference>
<evidence type="ECO:0000313" key="2">
    <source>
        <dbReference type="Proteomes" id="UP000692954"/>
    </source>
</evidence>
<organism evidence="1 2">
    <name type="scientific">Paramecium sonneborni</name>
    <dbReference type="NCBI Taxonomy" id="65129"/>
    <lineage>
        <taxon>Eukaryota</taxon>
        <taxon>Sar</taxon>
        <taxon>Alveolata</taxon>
        <taxon>Ciliophora</taxon>
        <taxon>Intramacronucleata</taxon>
        <taxon>Oligohymenophorea</taxon>
        <taxon>Peniculida</taxon>
        <taxon>Parameciidae</taxon>
        <taxon>Paramecium</taxon>
    </lineage>
</organism>
<evidence type="ECO:0000313" key="1">
    <source>
        <dbReference type="EMBL" id="CAD8095627.1"/>
    </source>
</evidence>
<reference evidence="1" key="1">
    <citation type="submission" date="2021-01" db="EMBL/GenBank/DDBJ databases">
        <authorList>
            <consortium name="Genoscope - CEA"/>
            <person name="William W."/>
        </authorList>
    </citation>
    <scope>NUCLEOTIDE SEQUENCE</scope>
</reference>
<sequence>MNQVDDQSFQIQYKFEKNLKLLMREVKSEIKQYQSFEGLKQYIRFQLLNYVTQKYLRKSYFKCTKLILNNIKKNLIKYNHYLPTHQHYLIAEFSNRQSKQLLYYYQDQNCPIIYDVIISSIFD</sequence>
<keyword evidence="2" id="KW-1185">Reference proteome</keyword>
<dbReference type="AlphaFoldDB" id="A0A8S1NQJ5"/>